<dbReference type="EMBL" id="QNUL01000021">
    <property type="protein sequence ID" value="REA58353.1"/>
    <property type="molecule type" value="Genomic_DNA"/>
</dbReference>
<sequence>MRFSFQKKRIVLQEGRKAYFSSDYHLGVPNVKESQERERLIVRWLESVEHDAQVLFLVGDIFDFWFEYGHAVPKGFVRVLGKLAQLSDNGVELIVFTGNHDMWMFGYLTDELGASVYRNPVHFEFVNSNGDTSHFLVGHGDGLGPGDQTYKILKRVFENSFFQLLFRLAHPDIGIWIAKTWSKRSRAANVEKGEEQFMGEDKEWLLQYCKEVEAQQHFDFYIFGHRHLRLDLAVNDRSRYINLGEWVTLQTFATYDGQEMSLSRFE</sequence>
<protein>
    <submittedName>
        <fullName evidence="8">UDP-2,3-diacylglucosamine diphosphatase</fullName>
    </submittedName>
</protein>
<evidence type="ECO:0000259" key="7">
    <source>
        <dbReference type="Pfam" id="PF00149"/>
    </source>
</evidence>
<keyword evidence="9" id="KW-1185">Reference proteome</keyword>
<dbReference type="Pfam" id="PF00149">
    <property type="entry name" value="Metallophos"/>
    <property type="match status" value="1"/>
</dbReference>
<accession>A0A3D8Y7N2</accession>
<evidence type="ECO:0000313" key="9">
    <source>
        <dbReference type="Proteomes" id="UP000256373"/>
    </source>
</evidence>
<dbReference type="OrthoDB" id="9802481at2"/>
<dbReference type="SUPFAM" id="SSF56300">
    <property type="entry name" value="Metallo-dependent phosphatases"/>
    <property type="match status" value="1"/>
</dbReference>
<dbReference type="RefSeq" id="WP_115832913.1">
    <property type="nucleotide sequence ID" value="NZ_QNUL01000021.1"/>
</dbReference>
<dbReference type="Gene3D" id="3.60.21.10">
    <property type="match status" value="1"/>
</dbReference>
<gene>
    <name evidence="8" type="ORF">DSL64_21070</name>
</gene>
<dbReference type="Proteomes" id="UP000256373">
    <property type="component" value="Unassembled WGS sequence"/>
</dbReference>
<dbReference type="GO" id="GO:0009245">
    <property type="term" value="P:lipid A biosynthetic process"/>
    <property type="evidence" value="ECO:0007669"/>
    <property type="project" value="TreeGrafter"/>
</dbReference>
<name>A0A3D8Y7N2_9BACT</name>
<keyword evidence="3" id="KW-0479">Metal-binding</keyword>
<evidence type="ECO:0000256" key="2">
    <source>
        <dbReference type="ARBA" id="ARBA00022519"/>
    </source>
</evidence>
<evidence type="ECO:0000256" key="3">
    <source>
        <dbReference type="ARBA" id="ARBA00022723"/>
    </source>
</evidence>
<reference evidence="8 9" key="1">
    <citation type="submission" date="2018-07" db="EMBL/GenBank/DDBJ databases">
        <title>Dyadobacter roseus sp. nov., isolated from rose rhizosphere soil.</title>
        <authorList>
            <person name="Chen L."/>
        </authorList>
    </citation>
    <scope>NUCLEOTIDE SEQUENCE [LARGE SCALE GENOMIC DNA]</scope>
    <source>
        <strain evidence="8 9">RS19</strain>
    </source>
</reference>
<dbReference type="InterPro" id="IPR043461">
    <property type="entry name" value="LpxH-like"/>
</dbReference>
<dbReference type="InterPro" id="IPR029052">
    <property type="entry name" value="Metallo-depent_PP-like"/>
</dbReference>
<evidence type="ECO:0000256" key="1">
    <source>
        <dbReference type="ARBA" id="ARBA00022475"/>
    </source>
</evidence>
<dbReference type="AlphaFoldDB" id="A0A3D8Y7N2"/>
<dbReference type="InterPro" id="IPR004843">
    <property type="entry name" value="Calcineurin-like_PHP"/>
</dbReference>
<dbReference type="GO" id="GO:0016020">
    <property type="term" value="C:membrane"/>
    <property type="evidence" value="ECO:0007669"/>
    <property type="project" value="GOC"/>
</dbReference>
<organism evidence="8 9">
    <name type="scientific">Dyadobacter luteus</name>
    <dbReference type="NCBI Taxonomy" id="2259619"/>
    <lineage>
        <taxon>Bacteria</taxon>
        <taxon>Pseudomonadati</taxon>
        <taxon>Bacteroidota</taxon>
        <taxon>Cytophagia</taxon>
        <taxon>Cytophagales</taxon>
        <taxon>Spirosomataceae</taxon>
        <taxon>Dyadobacter</taxon>
    </lineage>
</organism>
<evidence type="ECO:0000256" key="6">
    <source>
        <dbReference type="ARBA" id="ARBA00023211"/>
    </source>
</evidence>
<dbReference type="PANTHER" id="PTHR34990">
    <property type="entry name" value="UDP-2,3-DIACYLGLUCOSAMINE HYDROLASE-RELATED"/>
    <property type="match status" value="1"/>
</dbReference>
<keyword evidence="1" id="KW-1003">Cell membrane</keyword>
<keyword evidence="4" id="KW-0378">Hydrolase</keyword>
<evidence type="ECO:0000256" key="4">
    <source>
        <dbReference type="ARBA" id="ARBA00022801"/>
    </source>
</evidence>
<dbReference type="PANTHER" id="PTHR34990:SF1">
    <property type="entry name" value="UDP-2,3-DIACYLGLUCOSAMINE HYDROLASE"/>
    <property type="match status" value="1"/>
</dbReference>
<dbReference type="GO" id="GO:0046872">
    <property type="term" value="F:metal ion binding"/>
    <property type="evidence" value="ECO:0007669"/>
    <property type="project" value="UniProtKB-KW"/>
</dbReference>
<feature type="domain" description="Calcineurin-like phosphoesterase" evidence="7">
    <location>
        <begin position="38"/>
        <end position="227"/>
    </location>
</feature>
<comment type="caution">
    <text evidence="8">The sequence shown here is derived from an EMBL/GenBank/DDBJ whole genome shotgun (WGS) entry which is preliminary data.</text>
</comment>
<dbReference type="GO" id="GO:0008758">
    <property type="term" value="F:UDP-2,3-diacylglucosamine hydrolase activity"/>
    <property type="evidence" value="ECO:0007669"/>
    <property type="project" value="TreeGrafter"/>
</dbReference>
<evidence type="ECO:0000313" key="8">
    <source>
        <dbReference type="EMBL" id="REA58353.1"/>
    </source>
</evidence>
<dbReference type="CDD" id="cd07398">
    <property type="entry name" value="MPP_YbbF-LpxH"/>
    <property type="match status" value="1"/>
</dbReference>
<keyword evidence="5" id="KW-0472">Membrane</keyword>
<evidence type="ECO:0000256" key="5">
    <source>
        <dbReference type="ARBA" id="ARBA00023136"/>
    </source>
</evidence>
<keyword evidence="6" id="KW-0464">Manganese</keyword>
<proteinExistence type="predicted"/>
<keyword evidence="2" id="KW-0997">Cell inner membrane</keyword>